<dbReference type="InterPro" id="IPR000626">
    <property type="entry name" value="Ubiquitin-like_dom"/>
</dbReference>
<dbReference type="InterPro" id="IPR029071">
    <property type="entry name" value="Ubiquitin-like_domsf"/>
</dbReference>
<dbReference type="OrthoDB" id="442921at2759"/>
<protein>
    <submittedName>
        <fullName evidence="2">Small ubiquitin-related modifier 1</fullName>
    </submittedName>
</protein>
<dbReference type="Proteomes" id="UP000594638">
    <property type="component" value="Unassembled WGS sequence"/>
</dbReference>
<reference evidence="2 3" key="1">
    <citation type="submission" date="2019-12" db="EMBL/GenBank/DDBJ databases">
        <authorList>
            <person name="Alioto T."/>
            <person name="Alioto T."/>
            <person name="Gomez Garrido J."/>
        </authorList>
    </citation>
    <scope>NUCLEOTIDE SEQUENCE [LARGE SCALE GENOMIC DNA]</scope>
</reference>
<comment type="caution">
    <text evidence="2">The sequence shown here is derived from an EMBL/GenBank/DDBJ whole genome shotgun (WGS) entry which is preliminary data.</text>
</comment>
<dbReference type="CDD" id="cd16116">
    <property type="entry name" value="Ubl_Smt3_like"/>
    <property type="match status" value="1"/>
</dbReference>
<accession>A0A8S0VGW0</accession>
<evidence type="ECO:0000313" key="2">
    <source>
        <dbReference type="EMBL" id="CAA3031963.1"/>
    </source>
</evidence>
<dbReference type="PANTHER" id="PTHR10562">
    <property type="entry name" value="SMALL UBIQUITIN-RELATED MODIFIER"/>
    <property type="match status" value="1"/>
</dbReference>
<gene>
    <name evidence="2" type="ORF">OLEA9_A042712</name>
</gene>
<name>A0A8S0VGW0_OLEEU</name>
<organism evidence="2 3">
    <name type="scientific">Olea europaea subsp. europaea</name>
    <dbReference type="NCBI Taxonomy" id="158383"/>
    <lineage>
        <taxon>Eukaryota</taxon>
        <taxon>Viridiplantae</taxon>
        <taxon>Streptophyta</taxon>
        <taxon>Embryophyta</taxon>
        <taxon>Tracheophyta</taxon>
        <taxon>Spermatophyta</taxon>
        <taxon>Magnoliopsida</taxon>
        <taxon>eudicotyledons</taxon>
        <taxon>Gunneridae</taxon>
        <taxon>Pentapetalae</taxon>
        <taxon>asterids</taxon>
        <taxon>lamiids</taxon>
        <taxon>Lamiales</taxon>
        <taxon>Oleaceae</taxon>
        <taxon>Oleeae</taxon>
        <taxon>Olea</taxon>
    </lineage>
</organism>
<feature type="domain" description="Ubiquitin-like" evidence="1">
    <location>
        <begin position="18"/>
        <end position="93"/>
    </location>
</feature>
<dbReference type="EMBL" id="CACTIH010009509">
    <property type="protein sequence ID" value="CAA3031963.1"/>
    <property type="molecule type" value="Genomic_DNA"/>
</dbReference>
<evidence type="ECO:0000259" key="1">
    <source>
        <dbReference type="PROSITE" id="PS50053"/>
    </source>
</evidence>
<dbReference type="Pfam" id="PF11976">
    <property type="entry name" value="Rad60-SLD"/>
    <property type="match status" value="1"/>
</dbReference>
<dbReference type="SMART" id="SM00213">
    <property type="entry name" value="UBQ"/>
    <property type="match status" value="1"/>
</dbReference>
<dbReference type="AlphaFoldDB" id="A0A8S0VGW0"/>
<keyword evidence="3" id="KW-1185">Reference proteome</keyword>
<dbReference type="PROSITE" id="PS50053">
    <property type="entry name" value="UBIQUITIN_2"/>
    <property type="match status" value="1"/>
</dbReference>
<dbReference type="Gramene" id="OE9A042712T1">
    <property type="protein sequence ID" value="OE9A042712C1"/>
    <property type="gene ID" value="OE9A042712"/>
</dbReference>
<evidence type="ECO:0000313" key="3">
    <source>
        <dbReference type="Proteomes" id="UP000594638"/>
    </source>
</evidence>
<dbReference type="SUPFAM" id="SSF54236">
    <property type="entry name" value="Ubiquitin-like"/>
    <property type="match status" value="1"/>
</dbReference>
<sequence>MSNVEEGRSSVTSPSPYIHLRVKGQNGNEEYFKMKRGSQLRKLMTAYCERQSLQFDATVFLFDGRLLRPEQTPDELKMEDGDEIDAMLHQTGGVVGGRGGGAFSLHLSSSPSPSPPVRSLQHLNWMCGGVGGHCSGGYGDYYGGGVGDWVSNSVAMCLCGGDFGCSGDDDCVVVDLTVQVVCIVAVAVAALWIRW</sequence>
<dbReference type="InterPro" id="IPR022617">
    <property type="entry name" value="Rad60/SUMO-like_dom"/>
</dbReference>
<proteinExistence type="predicted"/>
<dbReference type="Gene3D" id="3.10.20.90">
    <property type="entry name" value="Phosphatidylinositol 3-kinase Catalytic Subunit, Chain A, domain 1"/>
    <property type="match status" value="1"/>
</dbReference>